<dbReference type="Gene3D" id="3.40.50.1820">
    <property type="entry name" value="alpha/beta hydrolase"/>
    <property type="match status" value="1"/>
</dbReference>
<sequence length="290" mass="32024">MTTEISNVSTLDAVLVDQYRDVLGQWPVPADHLLVDTREGTTFVIACGPKDAPPLVLLHGALTNSAIWMFDAELWSQSFRVYAVDVIGEPGLSSGQRPSVEGGRYAAWLDDVLAGLDLESAAFVGVSFGGWLALDYAVRRPHRVDRLALLCPAGIGRQKSFFLKALPLLLLGSWGKAKVRAMVMGPQPQAFADRARPLMDLVSSIHSKVRPRSIRIPLVSDADLSSLKMPVLIIIGGRDALINSNETRRRVESTMPNAQLHYLEQAFHHLPNQRETIFNFLRDKQIGRIP</sequence>
<accession>A0ABQ0Q2U4</accession>
<name>A0ABQ0Q2U4_9PROT</name>
<protein>
    <submittedName>
        <fullName evidence="2">Carboxylesterase</fullName>
    </submittedName>
</protein>
<evidence type="ECO:0000313" key="3">
    <source>
        <dbReference type="Proteomes" id="UP001062776"/>
    </source>
</evidence>
<evidence type="ECO:0000313" key="2">
    <source>
        <dbReference type="EMBL" id="GBQ88627.1"/>
    </source>
</evidence>
<dbReference type="InterPro" id="IPR050228">
    <property type="entry name" value="Carboxylesterase_BioH"/>
</dbReference>
<reference evidence="2" key="1">
    <citation type="submission" date="2013-04" db="EMBL/GenBank/DDBJ databases">
        <title>The genome sequencing project of 58 acetic acid bacteria.</title>
        <authorList>
            <person name="Okamoto-Kainuma A."/>
            <person name="Ishikawa M."/>
            <person name="Umino S."/>
            <person name="Koizumi Y."/>
            <person name="Shiwa Y."/>
            <person name="Yoshikawa H."/>
            <person name="Matsutani M."/>
            <person name="Matsushita K."/>
        </authorList>
    </citation>
    <scope>NUCLEOTIDE SEQUENCE</scope>
    <source>
        <strain evidence="2">NRIC 0535</strain>
    </source>
</reference>
<dbReference type="EMBL" id="BAPV01000012">
    <property type="protein sequence ID" value="GBQ88627.1"/>
    <property type="molecule type" value="Genomic_DNA"/>
</dbReference>
<organism evidence="2 3">
    <name type="scientific">Asaia krungthepensis NRIC 0535</name>
    <dbReference type="NCBI Taxonomy" id="1307925"/>
    <lineage>
        <taxon>Bacteria</taxon>
        <taxon>Pseudomonadati</taxon>
        <taxon>Pseudomonadota</taxon>
        <taxon>Alphaproteobacteria</taxon>
        <taxon>Acetobacterales</taxon>
        <taxon>Acetobacteraceae</taxon>
        <taxon>Asaia</taxon>
    </lineage>
</organism>
<comment type="caution">
    <text evidence="2">The sequence shown here is derived from an EMBL/GenBank/DDBJ whole genome shotgun (WGS) entry which is preliminary data.</text>
</comment>
<dbReference type="SUPFAM" id="SSF53474">
    <property type="entry name" value="alpha/beta-Hydrolases"/>
    <property type="match status" value="1"/>
</dbReference>
<keyword evidence="3" id="KW-1185">Reference proteome</keyword>
<proteinExistence type="predicted"/>
<dbReference type="Pfam" id="PF00561">
    <property type="entry name" value="Abhydrolase_1"/>
    <property type="match status" value="1"/>
</dbReference>
<dbReference type="PANTHER" id="PTHR43194:SF5">
    <property type="entry name" value="PIMELOYL-[ACYL-CARRIER PROTEIN] METHYL ESTER ESTERASE"/>
    <property type="match status" value="1"/>
</dbReference>
<dbReference type="PANTHER" id="PTHR43194">
    <property type="entry name" value="HYDROLASE ALPHA/BETA FOLD FAMILY"/>
    <property type="match status" value="1"/>
</dbReference>
<evidence type="ECO:0000259" key="1">
    <source>
        <dbReference type="Pfam" id="PF00561"/>
    </source>
</evidence>
<dbReference type="InterPro" id="IPR029058">
    <property type="entry name" value="AB_hydrolase_fold"/>
</dbReference>
<dbReference type="InterPro" id="IPR000073">
    <property type="entry name" value="AB_hydrolase_1"/>
</dbReference>
<dbReference type="PRINTS" id="PR00111">
    <property type="entry name" value="ABHYDROLASE"/>
</dbReference>
<dbReference type="RefSeq" id="WP_264815436.1">
    <property type="nucleotide sequence ID" value="NZ_BAPV01000012.1"/>
</dbReference>
<gene>
    <name evidence="2" type="ORF">AA0535_1587</name>
</gene>
<feature type="domain" description="AB hydrolase-1" evidence="1">
    <location>
        <begin position="53"/>
        <end position="162"/>
    </location>
</feature>
<dbReference type="Proteomes" id="UP001062776">
    <property type="component" value="Unassembled WGS sequence"/>
</dbReference>